<dbReference type="PANTHER" id="PTHR12390">
    <property type="entry name" value="UROPORPHYRINOGEN III SYNTHASE"/>
    <property type="match status" value="1"/>
</dbReference>
<organism evidence="2 3">
    <name type="scientific">Rhizopus stolonifer</name>
    <name type="common">Rhizopus nigricans</name>
    <dbReference type="NCBI Taxonomy" id="4846"/>
    <lineage>
        <taxon>Eukaryota</taxon>
        <taxon>Fungi</taxon>
        <taxon>Fungi incertae sedis</taxon>
        <taxon>Mucoromycota</taxon>
        <taxon>Mucoromycotina</taxon>
        <taxon>Mucoromycetes</taxon>
        <taxon>Mucorales</taxon>
        <taxon>Mucorineae</taxon>
        <taxon>Rhizopodaceae</taxon>
        <taxon>Rhizopus</taxon>
    </lineage>
</organism>
<keyword evidence="3" id="KW-1185">Reference proteome</keyword>
<dbReference type="GO" id="GO:0004852">
    <property type="term" value="F:uroporphyrinogen-III synthase activity"/>
    <property type="evidence" value="ECO:0007669"/>
    <property type="project" value="InterPro"/>
</dbReference>
<accession>A0A367IMM6</accession>
<protein>
    <recommendedName>
        <fullName evidence="1">Tetrapyrrole biosynthesis uroporphyrinogen III synthase domain-containing protein</fullName>
    </recommendedName>
</protein>
<dbReference type="InterPro" id="IPR039793">
    <property type="entry name" value="UROS/Hem4"/>
</dbReference>
<dbReference type="Pfam" id="PF02602">
    <property type="entry name" value="HEM4"/>
    <property type="match status" value="1"/>
</dbReference>
<dbReference type="OrthoDB" id="5595751at2759"/>
<dbReference type="GO" id="GO:0005829">
    <property type="term" value="C:cytosol"/>
    <property type="evidence" value="ECO:0007669"/>
    <property type="project" value="TreeGrafter"/>
</dbReference>
<dbReference type="UniPathway" id="UPA00251">
    <property type="reaction ID" value="UER00320"/>
</dbReference>
<dbReference type="STRING" id="4846.A0A367IMM6"/>
<proteinExistence type="predicted"/>
<dbReference type="InterPro" id="IPR003754">
    <property type="entry name" value="4pyrrol_synth_uPrphyn_synth"/>
</dbReference>
<dbReference type="SUPFAM" id="SSF69618">
    <property type="entry name" value="HemD-like"/>
    <property type="match status" value="1"/>
</dbReference>
<dbReference type="PANTHER" id="PTHR12390:SF0">
    <property type="entry name" value="UROPORPHYRINOGEN-III SYNTHASE"/>
    <property type="match status" value="1"/>
</dbReference>
<reference evidence="2 3" key="1">
    <citation type="journal article" date="2018" name="G3 (Bethesda)">
        <title>Phylogenetic and Phylogenomic Definition of Rhizopus Species.</title>
        <authorList>
            <person name="Gryganskyi A.P."/>
            <person name="Golan J."/>
            <person name="Dolatabadi S."/>
            <person name="Mondo S."/>
            <person name="Robb S."/>
            <person name="Idnurm A."/>
            <person name="Muszewska A."/>
            <person name="Steczkiewicz K."/>
            <person name="Masonjones S."/>
            <person name="Liao H.L."/>
            <person name="Gajdeczka M.T."/>
            <person name="Anike F."/>
            <person name="Vuek A."/>
            <person name="Anishchenko I.M."/>
            <person name="Voigt K."/>
            <person name="de Hoog G.S."/>
            <person name="Smith M.E."/>
            <person name="Heitman J."/>
            <person name="Vilgalys R."/>
            <person name="Stajich J.E."/>
        </authorList>
    </citation>
    <scope>NUCLEOTIDE SEQUENCE [LARGE SCALE GENOMIC DNA]</scope>
    <source>
        <strain evidence="2 3">LSU 92-RS-03</strain>
    </source>
</reference>
<comment type="caution">
    <text evidence="2">The sequence shown here is derived from an EMBL/GenBank/DDBJ whole genome shotgun (WGS) entry which is preliminary data.</text>
</comment>
<dbReference type="Proteomes" id="UP000253551">
    <property type="component" value="Unassembled WGS sequence"/>
</dbReference>
<dbReference type="AlphaFoldDB" id="A0A367IMM6"/>
<name>A0A367IMM6_RHIST</name>
<gene>
    <name evidence="2" type="ORF">CU098_004970</name>
</gene>
<dbReference type="InterPro" id="IPR036108">
    <property type="entry name" value="4pyrrol_syn_uPrphyn_synt_sf"/>
</dbReference>
<evidence type="ECO:0000313" key="3">
    <source>
        <dbReference type="Proteomes" id="UP000253551"/>
    </source>
</evidence>
<evidence type="ECO:0000313" key="2">
    <source>
        <dbReference type="EMBL" id="RCH78942.1"/>
    </source>
</evidence>
<dbReference type="GO" id="GO:0006780">
    <property type="term" value="P:uroporphyrinogen III biosynthetic process"/>
    <property type="evidence" value="ECO:0007669"/>
    <property type="project" value="InterPro"/>
</dbReference>
<sequence>MTEKRVWVFKEQKEDNKDKYYDLFVNSNYTPEFIPVLDYKLCNLDILKDILSLGPTYETITGLILTSQKSVHTLNKAYKMTQINDQVRDQWRRLPVYIVGPQTEQLLYECPLFEQAHRDHWIQAPRAAELVNSMVEDLKRRPFKGGPLFLAGDKRRDLIPQTLDKAGIPFRELQSYATCAHPDLTRRLESLEKREAQWAVYFSPSGLKYIQSSFPKSKLLQPSNSLKIAVIGPTTGDYIKELGLPVKVVAEKPDAQHLVNGMVQFDKKVIQ</sequence>
<dbReference type="CDD" id="cd06578">
    <property type="entry name" value="HemD"/>
    <property type="match status" value="1"/>
</dbReference>
<dbReference type="GO" id="GO:0006782">
    <property type="term" value="P:protoporphyrinogen IX biosynthetic process"/>
    <property type="evidence" value="ECO:0007669"/>
    <property type="project" value="UniProtKB-UniPathway"/>
</dbReference>
<evidence type="ECO:0000259" key="1">
    <source>
        <dbReference type="Pfam" id="PF02602"/>
    </source>
</evidence>
<feature type="domain" description="Tetrapyrrole biosynthesis uroporphyrinogen III synthase" evidence="1">
    <location>
        <begin position="29"/>
        <end position="259"/>
    </location>
</feature>
<dbReference type="Gene3D" id="3.40.50.10090">
    <property type="match status" value="2"/>
</dbReference>
<dbReference type="EMBL" id="PJQM01006888">
    <property type="protein sequence ID" value="RCH78942.1"/>
    <property type="molecule type" value="Genomic_DNA"/>
</dbReference>